<dbReference type="OrthoDB" id="431378at2759"/>
<dbReference type="GO" id="GO:0005737">
    <property type="term" value="C:cytoplasm"/>
    <property type="evidence" value="ECO:0007669"/>
    <property type="project" value="TreeGrafter"/>
</dbReference>
<accession>A0A8T0D4I0</accession>
<reference evidence="4 5" key="1">
    <citation type="submission" date="2019-07" db="EMBL/GenBank/DDBJ databases">
        <title>Annotation for the trematode Paragonimus westermani.</title>
        <authorList>
            <person name="Choi Y.-J."/>
        </authorList>
    </citation>
    <scope>NUCLEOTIDE SEQUENCE [LARGE SCALE GENOMIC DNA]</scope>
    <source>
        <strain evidence="4">180907_Pwestermani</strain>
    </source>
</reference>
<comment type="caution">
    <text evidence="4">The sequence shown here is derived from an EMBL/GenBank/DDBJ whole genome shotgun (WGS) entry which is preliminary data.</text>
</comment>
<dbReference type="EMBL" id="JTDF01017286">
    <property type="protein sequence ID" value="KAF8562760.1"/>
    <property type="molecule type" value="Genomic_DNA"/>
</dbReference>
<evidence type="ECO:0000313" key="4">
    <source>
        <dbReference type="EMBL" id="KAF8562760.1"/>
    </source>
</evidence>
<dbReference type="InterPro" id="IPR058055">
    <property type="entry name" value="PA-PLA1"/>
</dbReference>
<dbReference type="InterPro" id="IPR004177">
    <property type="entry name" value="DDHD_dom"/>
</dbReference>
<evidence type="ECO:0000256" key="1">
    <source>
        <dbReference type="ARBA" id="ARBA00038464"/>
    </source>
</evidence>
<gene>
    <name evidence="4" type="ORF">P879_08830</name>
</gene>
<dbReference type="Proteomes" id="UP000699462">
    <property type="component" value="Unassembled WGS sequence"/>
</dbReference>
<name>A0A8T0D4I0_9TREM</name>
<dbReference type="PROSITE" id="PS51043">
    <property type="entry name" value="DDHD"/>
    <property type="match status" value="1"/>
</dbReference>
<keyword evidence="5" id="KW-1185">Reference proteome</keyword>
<evidence type="ECO:0000256" key="2">
    <source>
        <dbReference type="SAM" id="MobiDB-lite"/>
    </source>
</evidence>
<dbReference type="GO" id="GO:0004620">
    <property type="term" value="F:phospholipase activity"/>
    <property type="evidence" value="ECO:0007669"/>
    <property type="project" value="TreeGrafter"/>
</dbReference>
<dbReference type="Pfam" id="PF02862">
    <property type="entry name" value="DDHD"/>
    <property type="match status" value="1"/>
</dbReference>
<dbReference type="PANTHER" id="PTHR23509">
    <property type="entry name" value="PA-PL1 PHOSPHOLIPASE FAMILY"/>
    <property type="match status" value="1"/>
</dbReference>
<dbReference type="GO" id="GO:0046872">
    <property type="term" value="F:metal ion binding"/>
    <property type="evidence" value="ECO:0007669"/>
    <property type="project" value="InterPro"/>
</dbReference>
<evidence type="ECO:0000259" key="3">
    <source>
        <dbReference type="PROSITE" id="PS51043"/>
    </source>
</evidence>
<dbReference type="AlphaFoldDB" id="A0A8T0D4I0"/>
<comment type="similarity">
    <text evidence="1">Belongs to the PA-PLA1 family.</text>
</comment>
<sequence length="666" mass="74731">MAYSSILQCIELLTVVTTNRLFVCGTTVSTGFIAVFSVDKLSLLHSHLSDTSFCDQEAHSDFLSKTNKLELRFHSYSLRESCAKLRAKYFSAPEYADERVEFLPVEWRSSLQLDGDTVDSITPVHVRGLRTTLNSSAMDIMYYTSPLYRAEISASLLTELNRLYAMFCLRNPLFESRGGRVSVIAHSLGCVLIYDLITGWSQPVSNPTSSTRNRRLRRSDLPTPECQGNIDTDHHMETSTKDFVRPTGISKRSVALGPDISSQRLQRLAQLSLQLEAARTEVSRLEQELYRSLYPTDGLGDNLSILVSGSPRPHSPLCTITTPMVGTVPDVGCSYFTTNSLLFKDNLENFFCLGSPLPVFLTLRGIRPGSYVTQDNVLPRRLCPRIFNIYHPADPVAYRLEPLVLKHYSSIQPAVIHRSDACDKPDYDDMPLVTYSGKELRRRSRNPVPPCPRVQDIGSPQLVVTNLDQQDCDSSSTGRLSFNSETNRNSLTSRVFNFFTRSTPELSSCNTLRRDENYSKQTVDNTAVESPQTVPDEDIVLNPVNHSPSEFRNDGLKNVVTFDVPNSDNIFPTSEDIGGSDSTARSEDQLEVQLTDDSLQLEHRLDYQLCASRYENFYISILTSHTSYWSNADVGLFILTQLFRSVHPVLPACPCDSSNPNVANRF</sequence>
<proteinExistence type="inferred from homology"/>
<dbReference type="SMART" id="SM01127">
    <property type="entry name" value="DDHD"/>
    <property type="match status" value="1"/>
</dbReference>
<dbReference type="PANTHER" id="PTHR23509:SF48">
    <property type="entry name" value="INTRACELLULAR PHOSPHOLIPASE A1"/>
    <property type="match status" value="1"/>
</dbReference>
<protein>
    <recommendedName>
        <fullName evidence="3">DDHD domain-containing protein</fullName>
    </recommendedName>
</protein>
<feature type="region of interest" description="Disordered" evidence="2">
    <location>
        <begin position="204"/>
        <end position="235"/>
    </location>
</feature>
<evidence type="ECO:0000313" key="5">
    <source>
        <dbReference type="Proteomes" id="UP000699462"/>
    </source>
</evidence>
<feature type="domain" description="DDHD" evidence="3">
    <location>
        <begin position="343"/>
        <end position="644"/>
    </location>
</feature>
<organism evidence="4 5">
    <name type="scientific">Paragonimus westermani</name>
    <dbReference type="NCBI Taxonomy" id="34504"/>
    <lineage>
        <taxon>Eukaryota</taxon>
        <taxon>Metazoa</taxon>
        <taxon>Spiralia</taxon>
        <taxon>Lophotrochozoa</taxon>
        <taxon>Platyhelminthes</taxon>
        <taxon>Trematoda</taxon>
        <taxon>Digenea</taxon>
        <taxon>Plagiorchiida</taxon>
        <taxon>Troglotremata</taxon>
        <taxon>Troglotrematidae</taxon>
        <taxon>Paragonimus</taxon>
    </lineage>
</organism>